<dbReference type="GO" id="GO:0016788">
    <property type="term" value="F:hydrolase activity, acting on ester bonds"/>
    <property type="evidence" value="ECO:0007669"/>
    <property type="project" value="TreeGrafter"/>
</dbReference>
<evidence type="ECO:0000256" key="2">
    <source>
        <dbReference type="ARBA" id="ARBA00022801"/>
    </source>
</evidence>
<name>A0A1E3L4X7_9BACL</name>
<evidence type="ECO:0000313" key="3">
    <source>
        <dbReference type="EMBL" id="ODP28806.1"/>
    </source>
</evidence>
<dbReference type="PANTHER" id="PTHR40841:SF2">
    <property type="entry name" value="SIDEROPHORE-DEGRADING ESTERASE (EUROFUNG)"/>
    <property type="match status" value="1"/>
</dbReference>
<keyword evidence="2" id="KW-0378">Hydrolase</keyword>
<comment type="similarity">
    <text evidence="1">Belongs to the esterase D family.</text>
</comment>
<gene>
    <name evidence="3" type="ORF">PTI45_01782</name>
</gene>
<dbReference type="STRING" id="1886670.PTI45_01782"/>
<dbReference type="InterPro" id="IPR029058">
    <property type="entry name" value="AB_hydrolase_fold"/>
</dbReference>
<evidence type="ECO:0000313" key="4">
    <source>
        <dbReference type="Proteomes" id="UP000094578"/>
    </source>
</evidence>
<accession>A0A1E3L4X7</accession>
<protein>
    <recommendedName>
        <fullName evidence="5">Ferri-bacillibactin esterase BesA</fullName>
    </recommendedName>
</protein>
<evidence type="ECO:0000256" key="1">
    <source>
        <dbReference type="ARBA" id="ARBA00005622"/>
    </source>
</evidence>
<dbReference type="PATRIC" id="fig|1886670.3.peg.1813"/>
<keyword evidence="4" id="KW-1185">Reference proteome</keyword>
<dbReference type="AlphaFoldDB" id="A0A1E3L4X7"/>
<evidence type="ECO:0008006" key="5">
    <source>
        <dbReference type="Google" id="ProtNLM"/>
    </source>
</evidence>
<dbReference type="EMBL" id="MDER01000034">
    <property type="protein sequence ID" value="ODP28806.1"/>
    <property type="molecule type" value="Genomic_DNA"/>
</dbReference>
<dbReference type="InterPro" id="IPR052558">
    <property type="entry name" value="Siderophore_Hydrolase_D"/>
</dbReference>
<dbReference type="SUPFAM" id="SSF53474">
    <property type="entry name" value="alpha/beta-Hydrolases"/>
    <property type="match status" value="2"/>
</dbReference>
<dbReference type="PANTHER" id="PTHR40841">
    <property type="entry name" value="SIDEROPHORE TRIACETYLFUSARININE C ESTERASE"/>
    <property type="match status" value="1"/>
</dbReference>
<dbReference type="InterPro" id="IPR000801">
    <property type="entry name" value="Esterase-like"/>
</dbReference>
<dbReference type="RefSeq" id="WP_083243434.1">
    <property type="nucleotide sequence ID" value="NZ_MDER01000034.1"/>
</dbReference>
<reference evidence="3 4" key="1">
    <citation type="submission" date="2016-08" db="EMBL/GenBank/DDBJ databases">
        <title>Genome sequencing of Paenibacillus sp. TI45-13ar, isolated from Korean traditional nuruk.</title>
        <authorList>
            <person name="Kim S.-J."/>
        </authorList>
    </citation>
    <scope>NUCLEOTIDE SEQUENCE [LARGE SCALE GENOMIC DNA]</scope>
    <source>
        <strain evidence="3 4">TI45-13ar</strain>
    </source>
</reference>
<dbReference type="Pfam" id="PF00756">
    <property type="entry name" value="Esterase"/>
    <property type="match status" value="2"/>
</dbReference>
<comment type="caution">
    <text evidence="3">The sequence shown here is derived from an EMBL/GenBank/DDBJ whole genome shotgun (WGS) entry which is preliminary data.</text>
</comment>
<organism evidence="3 4">
    <name type="scientific">Paenibacillus nuruki</name>
    <dbReference type="NCBI Taxonomy" id="1886670"/>
    <lineage>
        <taxon>Bacteria</taxon>
        <taxon>Bacillati</taxon>
        <taxon>Bacillota</taxon>
        <taxon>Bacilli</taxon>
        <taxon>Bacillales</taxon>
        <taxon>Paenibacillaceae</taxon>
        <taxon>Paenibacillus</taxon>
    </lineage>
</organism>
<dbReference type="Gene3D" id="3.40.50.1820">
    <property type="entry name" value="alpha/beta hydrolase"/>
    <property type="match status" value="2"/>
</dbReference>
<dbReference type="Proteomes" id="UP000094578">
    <property type="component" value="Unassembled WGS sequence"/>
</dbReference>
<sequence>MKHKDELDILGRKVTVYLPPSYHLSERHYPVVYVHDGGQLIANCQNYLDRLFREGLLTELILVGVHTDRRTYEYTPWVAPALKPSFPDFGGQGKVYIHELADQVKPHLDQRYRTLPEAESTGMIGGSLGGLVTMCTAYWRADVFGRLGMLSPSCWYKGLMDYIEAQPAPASQSRLYVSVGNREGFYKHNEQQAMVKNILRVCQLWQDKRFPDQHLLLDIEDGGTHDLMFMTQYFVKALQFLFPQSSDDSVMYSASSATALAQQLTPSDRYAIPGTTTFVIRSKQTGLEYQIFVYLPVKPPSAEGYAVLYTVDGNAYFGSIAEAMRLQTRHPRGLPSGIIVSIGYVTDEPFISERRFRDLTVPDIQSGLRPDGTPWPCNGGADDFLDFIEQELMPEIQRRYPVNPQNQGLFGHSLGGFFTLYTLITRPSLFQTYIAGSPSFWWKDRVLFDLLPALENAFAEQNVNIHLMLAIGTDEHQSMLDDTRLFYEKIKPYQNTHDIRLKHIVFEGEGHMSVLHPLISPMIRFMFAQEGVKLYI</sequence>
<proteinExistence type="inferred from homology"/>